<comment type="similarity">
    <text evidence="2">Belongs to the LppX/LprAFG lipoprotein family.</text>
</comment>
<dbReference type="Proteomes" id="UP000287177">
    <property type="component" value="Unassembled WGS sequence"/>
</dbReference>
<evidence type="ECO:0000313" key="9">
    <source>
        <dbReference type="EMBL" id="RWA15232.1"/>
    </source>
</evidence>
<feature type="signal peptide" evidence="8">
    <location>
        <begin position="1"/>
        <end position="28"/>
    </location>
</feature>
<gene>
    <name evidence="9" type="ORF">MELE44368_09460</name>
</gene>
<evidence type="ECO:0000256" key="2">
    <source>
        <dbReference type="ARBA" id="ARBA00009194"/>
    </source>
</evidence>
<comment type="caution">
    <text evidence="9">The sequence shown here is derived from an EMBL/GenBank/DDBJ whole genome shotgun (WGS) entry which is preliminary data.</text>
</comment>
<sequence length="234" mass="24203">MHSMQTRPVAIFAALFAVLALLAGCSKSADSGKDLPDAATLLTQSTDTTRGQTSVHLRLTVQGEIPALPLESIEGDLTNVPAVAAAGSANMLFMGQRLQGVEFVVLDGTLYAAISAGAFQDFGPAADIYDVSAILNPEIGLANVLADFSDAKSDGRETINGVETVRIAGTVSAEAVNKIAPQIGATEPVPSTAWIAEEGDHALMQITLQTAPEGSITMTLSDWGKPVTVTKPAI</sequence>
<dbReference type="Pfam" id="PF07161">
    <property type="entry name" value="LppX_LprAFG"/>
    <property type="match status" value="1"/>
</dbReference>
<feature type="chain" id="PRO_5019066395" description="LprG protein" evidence="8">
    <location>
        <begin position="29"/>
        <end position="234"/>
    </location>
</feature>
<dbReference type="SUPFAM" id="SSF89392">
    <property type="entry name" value="Prokaryotic lipoproteins and lipoprotein localization factors"/>
    <property type="match status" value="1"/>
</dbReference>
<evidence type="ECO:0000256" key="3">
    <source>
        <dbReference type="ARBA" id="ARBA00022475"/>
    </source>
</evidence>
<proteinExistence type="inferred from homology"/>
<dbReference type="InterPro" id="IPR029046">
    <property type="entry name" value="LolA/LolB/LppX"/>
</dbReference>
<keyword evidence="6" id="KW-0564">Palmitate</keyword>
<dbReference type="AlphaFoldDB" id="A0A439DL93"/>
<evidence type="ECO:0000256" key="1">
    <source>
        <dbReference type="ARBA" id="ARBA00004196"/>
    </source>
</evidence>
<organism evidence="9 10">
    <name type="scientific">Mycolicibacterium elephantis DSM 44368</name>
    <dbReference type="NCBI Taxonomy" id="1335622"/>
    <lineage>
        <taxon>Bacteria</taxon>
        <taxon>Bacillati</taxon>
        <taxon>Actinomycetota</taxon>
        <taxon>Actinomycetes</taxon>
        <taxon>Mycobacteriales</taxon>
        <taxon>Mycobacteriaceae</taxon>
        <taxon>Mycolicibacterium</taxon>
    </lineage>
</organism>
<evidence type="ECO:0000256" key="5">
    <source>
        <dbReference type="ARBA" id="ARBA00023136"/>
    </source>
</evidence>
<reference evidence="9 10" key="1">
    <citation type="submission" date="2013-06" db="EMBL/GenBank/DDBJ databases">
        <title>The draft sequence of the Mycobacterium elephantis genome.</title>
        <authorList>
            <person name="Pettersson F.B."/>
            <person name="Das S."/>
            <person name="Dasgupta S."/>
            <person name="Bhattacharya A."/>
            <person name="Kirsebom L.A."/>
        </authorList>
    </citation>
    <scope>NUCLEOTIDE SEQUENCE [LARGE SCALE GENOMIC DNA]</scope>
    <source>
        <strain evidence="9 10">DSM 44368</strain>
    </source>
</reference>
<dbReference type="EMBL" id="ATDN01000089">
    <property type="protein sequence ID" value="RWA15232.1"/>
    <property type="molecule type" value="Genomic_DNA"/>
</dbReference>
<dbReference type="CDD" id="cd16334">
    <property type="entry name" value="LppX-like"/>
    <property type="match status" value="1"/>
</dbReference>
<evidence type="ECO:0000256" key="4">
    <source>
        <dbReference type="ARBA" id="ARBA00022729"/>
    </source>
</evidence>
<comment type="subcellular location">
    <subcellularLocation>
        <location evidence="1">Cell envelope</location>
    </subcellularLocation>
</comment>
<keyword evidence="3" id="KW-1003">Cell membrane</keyword>
<keyword evidence="7" id="KW-0449">Lipoprotein</keyword>
<evidence type="ECO:0000256" key="7">
    <source>
        <dbReference type="ARBA" id="ARBA00023288"/>
    </source>
</evidence>
<keyword evidence="4 8" id="KW-0732">Signal</keyword>
<dbReference type="InterPro" id="IPR009830">
    <property type="entry name" value="LppX/LprAFG"/>
</dbReference>
<keyword evidence="5" id="KW-0472">Membrane</keyword>
<dbReference type="GO" id="GO:0030313">
    <property type="term" value="C:cell envelope"/>
    <property type="evidence" value="ECO:0007669"/>
    <property type="project" value="UniProtKB-SubCell"/>
</dbReference>
<evidence type="ECO:0000256" key="8">
    <source>
        <dbReference type="SAM" id="SignalP"/>
    </source>
</evidence>
<evidence type="ECO:0008006" key="11">
    <source>
        <dbReference type="Google" id="ProtNLM"/>
    </source>
</evidence>
<name>A0A439DL93_9MYCO</name>
<evidence type="ECO:0000256" key="6">
    <source>
        <dbReference type="ARBA" id="ARBA00023139"/>
    </source>
</evidence>
<protein>
    <recommendedName>
        <fullName evidence="11">LprG protein</fullName>
    </recommendedName>
</protein>
<evidence type="ECO:0000313" key="10">
    <source>
        <dbReference type="Proteomes" id="UP000287177"/>
    </source>
</evidence>
<accession>A0A439DL93</accession>
<dbReference type="Gene3D" id="2.50.20.20">
    <property type="match status" value="1"/>
</dbReference>
<dbReference type="PROSITE" id="PS51257">
    <property type="entry name" value="PROKAR_LIPOPROTEIN"/>
    <property type="match status" value="1"/>
</dbReference>
<keyword evidence="10" id="KW-1185">Reference proteome</keyword>